<dbReference type="EC" id="2.7.1.26" evidence="15"/>
<dbReference type="PANTHER" id="PTHR22749">
    <property type="entry name" value="RIBOFLAVIN KINASE/FMN ADENYLYLTRANSFERASE"/>
    <property type="match status" value="1"/>
</dbReference>
<accession>A0AAJ6NB78</accession>
<dbReference type="NCBIfam" id="NF004163">
    <property type="entry name" value="PRK05627.1-6"/>
    <property type="match status" value="1"/>
</dbReference>
<dbReference type="CDD" id="cd02064">
    <property type="entry name" value="FAD_synthetase_N"/>
    <property type="match status" value="1"/>
</dbReference>
<evidence type="ECO:0000256" key="9">
    <source>
        <dbReference type="ARBA" id="ARBA00022777"/>
    </source>
</evidence>
<dbReference type="RefSeq" id="WP_306373700.1">
    <property type="nucleotide sequence ID" value="NZ_JASAYK010000002.1"/>
</dbReference>
<comment type="caution">
    <text evidence="17">The sequence shown here is derived from an EMBL/GenBank/DDBJ whole genome shotgun (WGS) entry which is preliminary data.</text>
</comment>
<dbReference type="FunFam" id="3.40.50.620:FF:000021">
    <property type="entry name" value="Riboflavin biosynthesis protein"/>
    <property type="match status" value="1"/>
</dbReference>
<sequence length="318" mass="36426">MQLIRGLYNLKNAPTLSKGCALTIGNFDGVHCGHQQILLRLKQTAKQLNVPTVVMLFEPHPREFFVKKLAKNGKNVTAPARLMRLRDKLHYLKQEEIDFVWCIRFDQQFASLQAEEFIDQCLVEKLNVTYLSVGDDFRFGAERMGDFDTLKQAGKKYGFIVEDHQTYHFNHQRVSSTFIRKALQNDDLALAEQLLGKPYSIAGRIIHGKKLGRTIGFPTANVMLDRFVVPIHGVYAVQVKLNDECLNGIANVGNRPTVNGVNALLEVHLFNFNRMIYGQSIEVVFLKKIRSEIKFPSFNDLKQQIQQDVEQVRAFFKL</sequence>
<dbReference type="Pfam" id="PF06574">
    <property type="entry name" value="FAD_syn"/>
    <property type="match status" value="1"/>
</dbReference>
<evidence type="ECO:0000256" key="1">
    <source>
        <dbReference type="ARBA" id="ARBA00002121"/>
    </source>
</evidence>
<gene>
    <name evidence="17" type="primary">ribF</name>
    <name evidence="17" type="ORF">QJU93_09370</name>
</gene>
<dbReference type="InterPro" id="IPR023468">
    <property type="entry name" value="Riboflavin_kinase"/>
</dbReference>
<dbReference type="Gene3D" id="3.40.50.620">
    <property type="entry name" value="HUPs"/>
    <property type="match status" value="1"/>
</dbReference>
<dbReference type="GO" id="GO:0009231">
    <property type="term" value="P:riboflavin biosynthetic process"/>
    <property type="evidence" value="ECO:0007669"/>
    <property type="project" value="InterPro"/>
</dbReference>
<dbReference type="InterPro" id="IPR023465">
    <property type="entry name" value="Riboflavin_kinase_dom_sf"/>
</dbReference>
<dbReference type="SUPFAM" id="SSF52374">
    <property type="entry name" value="Nucleotidylyl transferase"/>
    <property type="match status" value="1"/>
</dbReference>
<keyword evidence="11 15" id="KW-0067">ATP-binding</keyword>
<keyword evidence="9 15" id="KW-0418">Kinase</keyword>
<dbReference type="PANTHER" id="PTHR22749:SF6">
    <property type="entry name" value="RIBOFLAVIN KINASE"/>
    <property type="match status" value="1"/>
</dbReference>
<dbReference type="GO" id="GO:0008531">
    <property type="term" value="F:riboflavin kinase activity"/>
    <property type="evidence" value="ECO:0007669"/>
    <property type="project" value="UniProtKB-UniRule"/>
</dbReference>
<keyword evidence="4 15" id="KW-0285">Flavoprotein</keyword>
<dbReference type="GO" id="GO:0005524">
    <property type="term" value="F:ATP binding"/>
    <property type="evidence" value="ECO:0007669"/>
    <property type="project" value="UniProtKB-UniRule"/>
</dbReference>
<evidence type="ECO:0000256" key="5">
    <source>
        <dbReference type="ARBA" id="ARBA00022643"/>
    </source>
</evidence>
<dbReference type="InterPro" id="IPR002606">
    <property type="entry name" value="Riboflavin_kinase_bac"/>
</dbReference>
<evidence type="ECO:0000256" key="13">
    <source>
        <dbReference type="ARBA" id="ARBA00047880"/>
    </source>
</evidence>
<evidence type="ECO:0000256" key="4">
    <source>
        <dbReference type="ARBA" id="ARBA00022630"/>
    </source>
</evidence>
<evidence type="ECO:0000259" key="16">
    <source>
        <dbReference type="SMART" id="SM00904"/>
    </source>
</evidence>
<keyword evidence="12" id="KW-0511">Multifunctional enzyme</keyword>
<keyword evidence="8 15" id="KW-0547">Nucleotide-binding</keyword>
<dbReference type="NCBIfam" id="NF004162">
    <property type="entry name" value="PRK05627.1-5"/>
    <property type="match status" value="1"/>
</dbReference>
<dbReference type="Gene3D" id="2.40.30.30">
    <property type="entry name" value="Riboflavin kinase-like"/>
    <property type="match status" value="1"/>
</dbReference>
<evidence type="ECO:0000313" key="18">
    <source>
        <dbReference type="Proteomes" id="UP001236239"/>
    </source>
</evidence>
<keyword evidence="5 15" id="KW-0288">FMN</keyword>
<dbReference type="GO" id="GO:0009398">
    <property type="term" value="P:FMN biosynthetic process"/>
    <property type="evidence" value="ECO:0007669"/>
    <property type="project" value="UniProtKB-UniRule"/>
</dbReference>
<evidence type="ECO:0000256" key="6">
    <source>
        <dbReference type="ARBA" id="ARBA00022679"/>
    </source>
</evidence>
<dbReference type="GO" id="GO:0003919">
    <property type="term" value="F:FMN adenylyltransferase activity"/>
    <property type="evidence" value="ECO:0007669"/>
    <property type="project" value="UniProtKB-UniRule"/>
</dbReference>
<keyword evidence="10 15" id="KW-0274">FAD</keyword>
<evidence type="ECO:0000256" key="7">
    <source>
        <dbReference type="ARBA" id="ARBA00022695"/>
    </source>
</evidence>
<comment type="catalytic activity">
    <reaction evidence="13 15">
        <text>riboflavin + ATP = FMN + ADP + H(+)</text>
        <dbReference type="Rhea" id="RHEA:14357"/>
        <dbReference type="ChEBI" id="CHEBI:15378"/>
        <dbReference type="ChEBI" id="CHEBI:30616"/>
        <dbReference type="ChEBI" id="CHEBI:57986"/>
        <dbReference type="ChEBI" id="CHEBI:58210"/>
        <dbReference type="ChEBI" id="CHEBI:456216"/>
        <dbReference type="EC" id="2.7.1.26"/>
    </reaction>
</comment>
<dbReference type="AlphaFoldDB" id="A0AAJ6NB78"/>
<comment type="pathway">
    <text evidence="3 15">Cofactor biosynthesis; FMN biosynthesis; FMN from riboflavin (ATP route): step 1/1.</text>
</comment>
<keyword evidence="7 15" id="KW-0548">Nucleotidyltransferase</keyword>
<keyword evidence="6 15" id="KW-0808">Transferase</keyword>
<feature type="domain" description="Riboflavin kinase" evidence="16">
    <location>
        <begin position="194"/>
        <end position="317"/>
    </location>
</feature>
<dbReference type="NCBIfam" id="TIGR00083">
    <property type="entry name" value="ribF"/>
    <property type="match status" value="1"/>
</dbReference>
<evidence type="ECO:0000256" key="10">
    <source>
        <dbReference type="ARBA" id="ARBA00022827"/>
    </source>
</evidence>
<name>A0AAJ6NB78_9PAST</name>
<dbReference type="Pfam" id="PF01687">
    <property type="entry name" value="Flavokinase"/>
    <property type="match status" value="1"/>
</dbReference>
<dbReference type="GO" id="GO:0006747">
    <property type="term" value="P:FAD biosynthetic process"/>
    <property type="evidence" value="ECO:0007669"/>
    <property type="project" value="UniProtKB-UniRule"/>
</dbReference>
<organism evidence="17 18">
    <name type="scientific">Phocoenobacter skyensis</name>
    <dbReference type="NCBI Taxonomy" id="97481"/>
    <lineage>
        <taxon>Bacteria</taxon>
        <taxon>Pseudomonadati</taxon>
        <taxon>Pseudomonadota</taxon>
        <taxon>Gammaproteobacteria</taxon>
        <taxon>Pasteurellales</taxon>
        <taxon>Pasteurellaceae</taxon>
        <taxon>Phocoenobacter</taxon>
    </lineage>
</organism>
<evidence type="ECO:0000256" key="15">
    <source>
        <dbReference type="PIRNR" id="PIRNR004491"/>
    </source>
</evidence>
<evidence type="ECO:0000256" key="12">
    <source>
        <dbReference type="ARBA" id="ARBA00023268"/>
    </source>
</evidence>
<evidence type="ECO:0000313" key="17">
    <source>
        <dbReference type="EMBL" id="MDP8173562.1"/>
    </source>
</evidence>
<reference evidence="17" key="1">
    <citation type="journal article" date="2023" name="Front. Microbiol.">
        <title>Phylogeography and host specificity of Pasteurellaceae pathogenic to sea-farmed fish in the north-east Atlantic.</title>
        <authorList>
            <person name="Gulla S."/>
            <person name="Colquhoun D.J."/>
            <person name="Olsen A.B."/>
            <person name="Spilsberg B."/>
            <person name="Lagesen K."/>
            <person name="Aakesson C.P."/>
            <person name="Strom S."/>
            <person name="Manji F."/>
            <person name="Birkbeck T.H."/>
            <person name="Nilsen H.K."/>
        </authorList>
    </citation>
    <scope>NUCLEOTIDE SEQUENCE</scope>
    <source>
        <strain evidence="17">TW16_20</strain>
    </source>
</reference>
<evidence type="ECO:0000256" key="11">
    <source>
        <dbReference type="ARBA" id="ARBA00022840"/>
    </source>
</evidence>
<protein>
    <recommendedName>
        <fullName evidence="15">Riboflavin biosynthesis protein</fullName>
    </recommendedName>
    <domain>
        <recommendedName>
            <fullName evidence="15">Riboflavin kinase</fullName>
            <ecNumber evidence="15">2.7.1.26</ecNumber>
        </recommendedName>
        <alternativeName>
            <fullName evidence="15">Flavokinase</fullName>
        </alternativeName>
    </domain>
    <domain>
        <recommendedName>
            <fullName evidence="15">FMN adenylyltransferase</fullName>
            <ecNumber evidence="15">2.7.7.2</ecNumber>
        </recommendedName>
        <alternativeName>
            <fullName evidence="15">FAD pyrophosphorylase</fullName>
        </alternativeName>
        <alternativeName>
            <fullName evidence="15">FAD synthase</fullName>
        </alternativeName>
    </domain>
</protein>
<evidence type="ECO:0000256" key="3">
    <source>
        <dbReference type="ARBA" id="ARBA00005201"/>
    </source>
</evidence>
<proteinExistence type="inferred from homology"/>
<dbReference type="InterPro" id="IPR014729">
    <property type="entry name" value="Rossmann-like_a/b/a_fold"/>
</dbReference>
<comment type="similarity">
    <text evidence="15">Belongs to the ribF family.</text>
</comment>
<evidence type="ECO:0000256" key="14">
    <source>
        <dbReference type="ARBA" id="ARBA00049494"/>
    </source>
</evidence>
<dbReference type="PIRSF" id="PIRSF004491">
    <property type="entry name" value="FAD_Synth"/>
    <property type="match status" value="1"/>
</dbReference>
<dbReference type="NCBIfam" id="NF004159">
    <property type="entry name" value="PRK05627.1-2"/>
    <property type="match status" value="1"/>
</dbReference>
<comment type="catalytic activity">
    <reaction evidence="14 15">
        <text>FMN + ATP + H(+) = FAD + diphosphate</text>
        <dbReference type="Rhea" id="RHEA:17237"/>
        <dbReference type="ChEBI" id="CHEBI:15378"/>
        <dbReference type="ChEBI" id="CHEBI:30616"/>
        <dbReference type="ChEBI" id="CHEBI:33019"/>
        <dbReference type="ChEBI" id="CHEBI:57692"/>
        <dbReference type="ChEBI" id="CHEBI:58210"/>
        <dbReference type="EC" id="2.7.7.2"/>
    </reaction>
</comment>
<dbReference type="EMBL" id="JASAYQ010000018">
    <property type="protein sequence ID" value="MDP8173562.1"/>
    <property type="molecule type" value="Genomic_DNA"/>
</dbReference>
<dbReference type="InterPro" id="IPR015864">
    <property type="entry name" value="FAD_synthase"/>
</dbReference>
<evidence type="ECO:0000256" key="8">
    <source>
        <dbReference type="ARBA" id="ARBA00022741"/>
    </source>
</evidence>
<dbReference type="SUPFAM" id="SSF82114">
    <property type="entry name" value="Riboflavin kinase-like"/>
    <property type="match status" value="1"/>
</dbReference>
<dbReference type="EC" id="2.7.7.2" evidence="15"/>
<comment type="pathway">
    <text evidence="2 15">Cofactor biosynthesis; FAD biosynthesis; FAD from FMN: step 1/1.</text>
</comment>
<evidence type="ECO:0000256" key="2">
    <source>
        <dbReference type="ARBA" id="ARBA00004726"/>
    </source>
</evidence>
<dbReference type="InterPro" id="IPR015865">
    <property type="entry name" value="Riboflavin_kinase_bac/euk"/>
</dbReference>
<dbReference type="Proteomes" id="UP001236239">
    <property type="component" value="Unassembled WGS sequence"/>
</dbReference>
<dbReference type="NCBIfam" id="NF004160">
    <property type="entry name" value="PRK05627.1-3"/>
    <property type="match status" value="1"/>
</dbReference>
<comment type="function">
    <text evidence="1">Catalyzes the phosphorylation of riboflavin to FMN followed by the adenylation of FMN to FAD.</text>
</comment>
<dbReference type="SMART" id="SM00904">
    <property type="entry name" value="Flavokinase"/>
    <property type="match status" value="1"/>
</dbReference>